<feature type="domain" description="TonB-dependent receptor-like beta-barrel" evidence="11">
    <location>
        <begin position="416"/>
        <end position="906"/>
    </location>
</feature>
<proteinExistence type="inferred from homology"/>
<dbReference type="RefSeq" id="WP_381490784.1">
    <property type="nucleotide sequence ID" value="NZ_JBHTIK010000005.1"/>
</dbReference>
<evidence type="ECO:0000256" key="3">
    <source>
        <dbReference type="ARBA" id="ARBA00022452"/>
    </source>
</evidence>
<feature type="domain" description="TonB-dependent receptor plug" evidence="12">
    <location>
        <begin position="64"/>
        <end position="180"/>
    </location>
</feature>
<reference evidence="14" key="1">
    <citation type="journal article" date="2019" name="Int. J. Syst. Evol. Microbiol.">
        <title>The Global Catalogue of Microorganisms (GCM) 10K type strain sequencing project: providing services to taxonomists for standard genome sequencing and annotation.</title>
        <authorList>
            <consortium name="The Broad Institute Genomics Platform"/>
            <consortium name="The Broad Institute Genome Sequencing Center for Infectious Disease"/>
            <person name="Wu L."/>
            <person name="Ma J."/>
        </authorList>
    </citation>
    <scope>NUCLEOTIDE SEQUENCE [LARGE SCALE GENOMIC DNA]</scope>
    <source>
        <strain evidence="14">CCUG 52537</strain>
    </source>
</reference>
<evidence type="ECO:0000256" key="2">
    <source>
        <dbReference type="ARBA" id="ARBA00022448"/>
    </source>
</evidence>
<organism evidence="13 14">
    <name type="scientific">Sphingosinicella xenopeptidilytica</name>
    <dbReference type="NCBI Taxonomy" id="364098"/>
    <lineage>
        <taxon>Bacteria</taxon>
        <taxon>Pseudomonadati</taxon>
        <taxon>Pseudomonadota</taxon>
        <taxon>Alphaproteobacteria</taxon>
        <taxon>Sphingomonadales</taxon>
        <taxon>Sphingosinicellaceae</taxon>
        <taxon>Sphingosinicella</taxon>
    </lineage>
</organism>
<dbReference type="InterPro" id="IPR037066">
    <property type="entry name" value="Plug_dom_sf"/>
</dbReference>
<evidence type="ECO:0000313" key="14">
    <source>
        <dbReference type="Proteomes" id="UP001597124"/>
    </source>
</evidence>
<dbReference type="Gene3D" id="2.40.170.20">
    <property type="entry name" value="TonB-dependent receptor, beta-barrel domain"/>
    <property type="match status" value="1"/>
</dbReference>
<keyword evidence="5 9" id="KW-0798">TonB box</keyword>
<keyword evidence="2 8" id="KW-0813">Transport</keyword>
<keyword evidence="7 8" id="KW-0998">Cell outer membrane</keyword>
<evidence type="ECO:0000256" key="5">
    <source>
        <dbReference type="ARBA" id="ARBA00023077"/>
    </source>
</evidence>
<dbReference type="InterPro" id="IPR039426">
    <property type="entry name" value="TonB-dep_rcpt-like"/>
</dbReference>
<dbReference type="PANTHER" id="PTHR47234:SF3">
    <property type="entry name" value="SECRETIN_TONB SHORT N-TERMINAL DOMAIN-CONTAINING PROTEIN"/>
    <property type="match status" value="1"/>
</dbReference>
<evidence type="ECO:0000259" key="11">
    <source>
        <dbReference type="Pfam" id="PF00593"/>
    </source>
</evidence>
<protein>
    <submittedName>
        <fullName evidence="13">TonB-dependent receptor plug domain-containing protein</fullName>
    </submittedName>
</protein>
<comment type="subcellular location">
    <subcellularLocation>
        <location evidence="1 8">Cell outer membrane</location>
        <topology evidence="1 8">Multi-pass membrane protein</topology>
    </subcellularLocation>
</comment>
<evidence type="ECO:0000256" key="1">
    <source>
        <dbReference type="ARBA" id="ARBA00004571"/>
    </source>
</evidence>
<keyword evidence="3 8" id="KW-1134">Transmembrane beta strand</keyword>
<dbReference type="Gene3D" id="2.170.130.10">
    <property type="entry name" value="TonB-dependent receptor, plug domain"/>
    <property type="match status" value="1"/>
</dbReference>
<evidence type="ECO:0000256" key="4">
    <source>
        <dbReference type="ARBA" id="ARBA00022692"/>
    </source>
</evidence>
<keyword evidence="10" id="KW-0732">Signal</keyword>
<evidence type="ECO:0000259" key="12">
    <source>
        <dbReference type="Pfam" id="PF07715"/>
    </source>
</evidence>
<dbReference type="Pfam" id="PF07715">
    <property type="entry name" value="Plug"/>
    <property type="match status" value="1"/>
</dbReference>
<feature type="chain" id="PRO_5046872617" evidence="10">
    <location>
        <begin position="30"/>
        <end position="936"/>
    </location>
</feature>
<evidence type="ECO:0000256" key="10">
    <source>
        <dbReference type="SAM" id="SignalP"/>
    </source>
</evidence>
<dbReference type="EMBL" id="JBHTIK010000005">
    <property type="protein sequence ID" value="MFD0849006.1"/>
    <property type="molecule type" value="Genomic_DNA"/>
</dbReference>
<dbReference type="InterPro" id="IPR036942">
    <property type="entry name" value="Beta-barrel_TonB_sf"/>
</dbReference>
<name>A0ABW3C3F8_SPHXN</name>
<keyword evidence="14" id="KW-1185">Reference proteome</keyword>
<dbReference type="InterPro" id="IPR012910">
    <property type="entry name" value="Plug_dom"/>
</dbReference>
<evidence type="ECO:0000256" key="8">
    <source>
        <dbReference type="PROSITE-ProRule" id="PRU01360"/>
    </source>
</evidence>
<dbReference type="SUPFAM" id="SSF56935">
    <property type="entry name" value="Porins"/>
    <property type="match status" value="1"/>
</dbReference>
<keyword evidence="6 8" id="KW-0472">Membrane</keyword>
<dbReference type="PROSITE" id="PS52016">
    <property type="entry name" value="TONB_DEPENDENT_REC_3"/>
    <property type="match status" value="1"/>
</dbReference>
<comment type="similarity">
    <text evidence="8 9">Belongs to the TonB-dependent receptor family.</text>
</comment>
<evidence type="ECO:0000313" key="13">
    <source>
        <dbReference type="EMBL" id="MFD0849006.1"/>
    </source>
</evidence>
<evidence type="ECO:0000256" key="9">
    <source>
        <dbReference type="RuleBase" id="RU003357"/>
    </source>
</evidence>
<evidence type="ECO:0000256" key="7">
    <source>
        <dbReference type="ARBA" id="ARBA00023237"/>
    </source>
</evidence>
<keyword evidence="13" id="KW-0675">Receptor</keyword>
<feature type="signal peptide" evidence="10">
    <location>
        <begin position="1"/>
        <end position="29"/>
    </location>
</feature>
<accession>A0ABW3C3F8</accession>
<evidence type="ECO:0000256" key="6">
    <source>
        <dbReference type="ARBA" id="ARBA00023136"/>
    </source>
</evidence>
<comment type="caution">
    <text evidence="13">The sequence shown here is derived from an EMBL/GenBank/DDBJ whole genome shotgun (WGS) entry which is preliminary data.</text>
</comment>
<keyword evidence="4 8" id="KW-0812">Transmembrane</keyword>
<dbReference type="PANTHER" id="PTHR47234">
    <property type="match status" value="1"/>
</dbReference>
<sequence>MKSTTSLIVRYLATSVCVIALASGQSALAQDTDSGANAGGQGEENKNFDNEIVVSASRIDRDNFDAPTPVIKFGEAELAQGFRGNVALALQDSPQFKASVSPANTGGSTYPALSPVDLRGLSNGGQPRTLVLVDGRRYIGATTYFGGGDLSLIPSSLVKRVDVVTGGASAAWGSGAVAGVANVIIDEKLDGFRVGARAGISSRGDNAEQAGDIAFGSDFAGGRGHILVGGEYIQSDGITPKTARANAGRWALVGNPNYTPTNGEKANILSPNVGIANVSWAGLILSGVNAGKSFTDNGLALRDFNSGRVTGSNAVGGEQPSLDDVIALAAPYKRYAALGRLTYELSDSLKVTAELRHARVYGSFDTLVDVNRGNISISVDNAFLPTSVRDQMIGAGETSFSMGRFNADFAQTITKFERESTEATLALDGKIGDNWRWSASYVHGKLNENTDMSQQRIIPNFNRAVDAVIDPGTGSPACRVNVDLDPGNNDSACVPINIFGLGNVSQQARDYVLGTGYFHAERTLDAFGLNLRGEPVSLWAGPVSVAVGAEVRRDSLLANVSANDRARVLGIVNQAQFPKEHMWTKEGFAEVIIPLLRDVPLAQLMEFQGAARITDDLSGSVWSWKLGLTNKVSDDIRLRFAHSRDIRSPSIAELFAPIAPVGLATLIDTANSDPSKRNDPVFVQTFSGRAGPLLPETSDTTSFGTTLTPSFIPGLSISADYYTITIDGAIGTVTAQNQINGCAQGIAAFCAGLTRNSDGVLTQVVGSLVNLSQFKTSGIDGAVEYKLPVPESFGTMQLQSTVNWVRKFQTTDPLSGTTVSYLGMTGSQFSLAVPRVRWNTTLYYAKGDFQANLRTRFISKSKYDRNNNTIQNNSRPAFMYLDLGVNWDVQRDDNQTLSLYFNVNNLLDKAPPPESRNTSFYDVVGRFFVAGARVKF</sequence>
<dbReference type="Proteomes" id="UP001597124">
    <property type="component" value="Unassembled WGS sequence"/>
</dbReference>
<dbReference type="Pfam" id="PF00593">
    <property type="entry name" value="TonB_dep_Rec_b-barrel"/>
    <property type="match status" value="1"/>
</dbReference>
<dbReference type="InterPro" id="IPR000531">
    <property type="entry name" value="Beta-barrel_TonB"/>
</dbReference>
<gene>
    <name evidence="13" type="ORF">ACFQ00_11770</name>
</gene>